<evidence type="ECO:0000313" key="2">
    <source>
        <dbReference type="Proteomes" id="UP001222027"/>
    </source>
</evidence>
<dbReference type="AlphaFoldDB" id="A0AAV8RXD5"/>
<comment type="caution">
    <text evidence="1">The sequence shown here is derived from an EMBL/GenBank/DDBJ whole genome shotgun (WGS) entry which is preliminary data.</text>
</comment>
<protein>
    <submittedName>
        <fullName evidence="1">Uncharacterized protein</fullName>
    </submittedName>
</protein>
<proteinExistence type="predicted"/>
<keyword evidence="2" id="KW-1185">Reference proteome</keyword>
<dbReference type="Proteomes" id="UP001222027">
    <property type="component" value="Unassembled WGS sequence"/>
</dbReference>
<sequence length="88" mass="9656">MTYESTAFPKSLNRISRSAARIQRRSYSPCCHLFAGVNLIDPLDVTTPFFFLSRVSFGTQSSSAASGVIICRILLYNSSTVMVSKGVQ</sequence>
<evidence type="ECO:0000313" key="1">
    <source>
        <dbReference type="EMBL" id="KAJ8511812.1"/>
    </source>
</evidence>
<dbReference type="EMBL" id="JAQQAF010000001">
    <property type="protein sequence ID" value="KAJ8511812.1"/>
    <property type="molecule type" value="Genomic_DNA"/>
</dbReference>
<reference evidence="1 2" key="1">
    <citation type="submission" date="2022-12" db="EMBL/GenBank/DDBJ databases">
        <title>Chromosome-scale assembly of the Ensete ventricosum genome.</title>
        <authorList>
            <person name="Dussert Y."/>
            <person name="Stocks J."/>
            <person name="Wendawek A."/>
            <person name="Woldeyes F."/>
            <person name="Nichols R.A."/>
            <person name="Borrell J.S."/>
        </authorList>
    </citation>
    <scope>NUCLEOTIDE SEQUENCE [LARGE SCALE GENOMIC DNA]</scope>
    <source>
        <strain evidence="2">cv. Maze</strain>
        <tissue evidence="1">Seeds</tissue>
    </source>
</reference>
<organism evidence="1 2">
    <name type="scientific">Ensete ventricosum</name>
    <name type="common">Abyssinian banana</name>
    <name type="synonym">Musa ensete</name>
    <dbReference type="NCBI Taxonomy" id="4639"/>
    <lineage>
        <taxon>Eukaryota</taxon>
        <taxon>Viridiplantae</taxon>
        <taxon>Streptophyta</taxon>
        <taxon>Embryophyta</taxon>
        <taxon>Tracheophyta</taxon>
        <taxon>Spermatophyta</taxon>
        <taxon>Magnoliopsida</taxon>
        <taxon>Liliopsida</taxon>
        <taxon>Zingiberales</taxon>
        <taxon>Musaceae</taxon>
        <taxon>Ensete</taxon>
    </lineage>
</organism>
<name>A0AAV8RXD5_ENSVE</name>
<gene>
    <name evidence="1" type="ORF">OPV22_002246</name>
</gene>
<accession>A0AAV8RXD5</accession>